<dbReference type="Gene3D" id="1.10.8.380">
    <property type="entry name" value="Uncharacterised protein PF01937, DUF89, domain 1"/>
    <property type="match status" value="1"/>
</dbReference>
<feature type="domain" description="Damage-control phosphatase ARMT1-like metal-binding" evidence="1">
    <location>
        <begin position="4"/>
        <end position="281"/>
    </location>
</feature>
<dbReference type="PIRSF" id="PIRSF006593">
    <property type="entry name" value="UCP006593"/>
    <property type="match status" value="1"/>
</dbReference>
<sequence>MKVYPDCLPCFLKQILNVSKIAGLSKEKTISILKESCAFLGKNLKENASPGHNATLLHRLFKERTQIDDPYKTLKDKYNDIALRLEPFLMKEIYEPAEDKLATAIKLAALGNVIDFGIPRQFDLNEEIKNFFKTPFAYFDMAIFERFLVSGKTVLYVADNAGEIVFDKFLLRELKERGLKVVLAVRGGPILNDATVEDALKTGAAEIADELITTGRDFIGVDFEFVSDEFKEYWQKAFFVVSKGQANFETLDGIRDADIFFILKAKCPPVAKELNCNLNELVFLYNKHLLEMKENESNQEG</sequence>
<evidence type="ECO:0000313" key="3">
    <source>
        <dbReference type="Proteomes" id="UP001157911"/>
    </source>
</evidence>
<dbReference type="Gene3D" id="1.10.285.20">
    <property type="entry name" value="Uncharacterised protein PF01937, DUF89, domain 2"/>
    <property type="match status" value="1"/>
</dbReference>
<dbReference type="Gene3D" id="3.40.50.10880">
    <property type="entry name" value="Uncharacterised protein PF01937, DUF89, domain 3"/>
    <property type="match status" value="1"/>
</dbReference>
<evidence type="ECO:0000313" key="2">
    <source>
        <dbReference type="EMBL" id="SMP11337.1"/>
    </source>
</evidence>
<dbReference type="InterPro" id="IPR014444">
    <property type="entry name" value="PH1575-like"/>
</dbReference>
<dbReference type="Pfam" id="PF01937">
    <property type="entry name" value="ARMT1-like_dom"/>
    <property type="match status" value="1"/>
</dbReference>
<reference evidence="2 3" key="1">
    <citation type="submission" date="2017-05" db="EMBL/GenBank/DDBJ databases">
        <authorList>
            <person name="Varghese N."/>
            <person name="Submissions S."/>
        </authorList>
    </citation>
    <scope>NUCLEOTIDE SEQUENCE [LARGE SCALE GENOMIC DNA]</scope>
    <source>
        <strain evidence="2 3">DSM 15522</strain>
    </source>
</reference>
<keyword evidence="3" id="KW-1185">Reference proteome</keyword>
<dbReference type="InterPro" id="IPR002791">
    <property type="entry name" value="ARMT1-like_metal-bd"/>
</dbReference>
<gene>
    <name evidence="2" type="ORF">SAMN06265339_0914</name>
</gene>
<dbReference type="EMBL" id="FXUB01000002">
    <property type="protein sequence ID" value="SMP11337.1"/>
    <property type="molecule type" value="Genomic_DNA"/>
</dbReference>
<proteinExistence type="predicted"/>
<organism evidence="2 3">
    <name type="scientific">Desulfurobacterium pacificum</name>
    <dbReference type="NCBI Taxonomy" id="240166"/>
    <lineage>
        <taxon>Bacteria</taxon>
        <taxon>Pseudomonadati</taxon>
        <taxon>Aquificota</taxon>
        <taxon>Aquificia</taxon>
        <taxon>Desulfurobacteriales</taxon>
        <taxon>Desulfurobacteriaceae</taxon>
        <taxon>Desulfurobacterium</taxon>
    </lineage>
</organism>
<dbReference type="RefSeq" id="WP_283400396.1">
    <property type="nucleotide sequence ID" value="NZ_FXUB01000002.1"/>
</dbReference>
<dbReference type="InterPro" id="IPR036075">
    <property type="entry name" value="ARMT-1-like_metal-bd_sf"/>
</dbReference>
<accession>A0ABY1NJA9</accession>
<protein>
    <recommendedName>
        <fullName evidence="1">Damage-control phosphatase ARMT1-like metal-binding domain-containing protein</fullName>
    </recommendedName>
</protein>
<dbReference type="Proteomes" id="UP001157911">
    <property type="component" value="Unassembled WGS sequence"/>
</dbReference>
<comment type="caution">
    <text evidence="2">The sequence shown here is derived from an EMBL/GenBank/DDBJ whole genome shotgun (WGS) entry which is preliminary data.</text>
</comment>
<dbReference type="SUPFAM" id="SSF111321">
    <property type="entry name" value="AF1104-like"/>
    <property type="match status" value="1"/>
</dbReference>
<name>A0ABY1NJA9_9BACT</name>
<evidence type="ECO:0000259" key="1">
    <source>
        <dbReference type="Pfam" id="PF01937"/>
    </source>
</evidence>